<dbReference type="GO" id="GO:0005829">
    <property type="term" value="C:cytosol"/>
    <property type="evidence" value="ECO:0007669"/>
    <property type="project" value="TreeGrafter"/>
</dbReference>
<dbReference type="InterPro" id="IPR014020">
    <property type="entry name" value="Tensin_C2-dom"/>
</dbReference>
<dbReference type="InterPro" id="IPR051281">
    <property type="entry name" value="Dual-spec_lipid-protein_phosph"/>
</dbReference>
<dbReference type="PROSITE" id="PS00383">
    <property type="entry name" value="TYR_PHOSPHATASE_1"/>
    <property type="match status" value="1"/>
</dbReference>
<dbReference type="AlphaFoldDB" id="A0AAD3CWS2"/>
<feature type="region of interest" description="Disordered" evidence="2">
    <location>
        <begin position="600"/>
        <end position="765"/>
    </location>
</feature>
<feature type="compositionally biased region" description="Acidic residues" evidence="2">
    <location>
        <begin position="728"/>
        <end position="742"/>
    </location>
</feature>
<feature type="region of interest" description="Disordered" evidence="2">
    <location>
        <begin position="23"/>
        <end position="52"/>
    </location>
</feature>
<comment type="caution">
    <text evidence="5">The sequence shown here is derived from an EMBL/GenBank/DDBJ whole genome shotgun (WGS) entry which is preliminary data.</text>
</comment>
<dbReference type="InterPro" id="IPR029023">
    <property type="entry name" value="Tensin_phosphatase"/>
</dbReference>
<evidence type="ECO:0000259" key="3">
    <source>
        <dbReference type="PROSITE" id="PS51181"/>
    </source>
</evidence>
<dbReference type="InterPro" id="IPR016130">
    <property type="entry name" value="Tyr_Pase_AS"/>
</dbReference>
<accession>A0AAD3CWS2</accession>
<feature type="compositionally biased region" description="Basic and acidic residues" evidence="2">
    <location>
        <begin position="606"/>
        <end position="623"/>
    </location>
</feature>
<keyword evidence="6" id="KW-1185">Reference proteome</keyword>
<dbReference type="InterPro" id="IPR035892">
    <property type="entry name" value="C2_domain_sf"/>
</dbReference>
<sequence>MWSLNNLLSEAEAAKERIASAIANQGNSPAKKNEQNNQETAQTKDSNNPTLQPTIAAIPTKNEEMLSSLKNTWTNFAQATQTVTQNAIQNIEKEQENIKQRLFQKGPYKRDLSLSLDTESLKDAQVIYITDRLITMGHPAMQSAIDGDITPERKLAAIAHLLEKRHNGKFMIWNLSELEYDYSVFEDQVMTFEFPGSPSPPLGLMMKILLSLESWLKADEENVAVIHCLTGRGRTSTVMAAFLCWMGEAGFHHPNRALQYMAQCKKIDLETLTIPSQRRYVGYFTNMLDGVRPSQPPLLLKRIIMSEAPKYEKYQAITKEQADQEEEEYVDPFAEHDGELGCAPYLQIFKAGKLVFTTAASKSYTQGKEDLPFCFPFEKSITFPVETVVQGDILIRCRHLTRKGKRVSMFRAAMHTGYIPPKVMRLRRSEIDGACSDDRYASDFFIDLVFEECNASTASKHLLSTPEHENDTDIKFAKDTNEQVQNEASLRRQAGTVTGSEDSNAITVTASAYDSMLHRDSRFWDVIAERRNQKMESSDLKSVFYGPTIGRRREFIDEAESNENASQDKKPGNINAAQKNMLDSFTIGGELDFLSAEEDDANSRLGNEEDKKKESPVEKKDDLMDALNAIDDDFDDDEEEEEEEEEEAESEHKEKIVENDNDIDQNEVEIEEVLFQESTSPTTNEIGFENESENAEESVITEPQNSIDEKSPSNSNENETGDGITTSVDDDIFNLDDLDLDNIDTNKNTSENIDEDDGFDFSDDDDDLADLEDFLTKATG</sequence>
<dbReference type="Pfam" id="PF10409">
    <property type="entry name" value="PTEN_C2"/>
    <property type="match status" value="1"/>
</dbReference>
<dbReference type="PANTHER" id="PTHR12305">
    <property type="entry name" value="PHOSPHATASE WITH HOMOLOGY TO TENSIN"/>
    <property type="match status" value="1"/>
</dbReference>
<name>A0AAD3CWS2_9STRA</name>
<evidence type="ECO:0000259" key="4">
    <source>
        <dbReference type="PROSITE" id="PS51182"/>
    </source>
</evidence>
<feature type="domain" description="Phosphatase tensin-type" evidence="3">
    <location>
        <begin position="115"/>
        <end position="291"/>
    </location>
</feature>
<feature type="compositionally biased region" description="Polar residues" evidence="2">
    <location>
        <begin position="701"/>
        <end position="727"/>
    </location>
</feature>
<dbReference type="SUPFAM" id="SSF52799">
    <property type="entry name" value="(Phosphotyrosine protein) phosphatases II"/>
    <property type="match status" value="1"/>
</dbReference>
<proteinExistence type="predicted"/>
<dbReference type="Gene3D" id="2.60.40.1110">
    <property type="match status" value="1"/>
</dbReference>
<evidence type="ECO:0000256" key="2">
    <source>
        <dbReference type="SAM" id="MobiDB-lite"/>
    </source>
</evidence>
<feature type="compositionally biased region" description="Acidic residues" evidence="2">
    <location>
        <begin position="752"/>
        <end position="765"/>
    </location>
</feature>
<gene>
    <name evidence="5" type="ORF">CTEN210_09072</name>
</gene>
<feature type="domain" description="C2 tensin-type" evidence="4">
    <location>
        <begin position="295"/>
        <end position="453"/>
    </location>
</feature>
<organism evidence="5 6">
    <name type="scientific">Chaetoceros tenuissimus</name>
    <dbReference type="NCBI Taxonomy" id="426638"/>
    <lineage>
        <taxon>Eukaryota</taxon>
        <taxon>Sar</taxon>
        <taxon>Stramenopiles</taxon>
        <taxon>Ochrophyta</taxon>
        <taxon>Bacillariophyta</taxon>
        <taxon>Coscinodiscophyceae</taxon>
        <taxon>Chaetocerotophycidae</taxon>
        <taxon>Chaetocerotales</taxon>
        <taxon>Chaetocerotaceae</taxon>
        <taxon>Chaetoceros</taxon>
    </lineage>
</organism>
<dbReference type="PANTHER" id="PTHR12305:SF94">
    <property type="entry name" value="PHOSPHATIDYLINOSITOL-3,4,5-TRISPHOSPHATE 3-PHOSPHATASE"/>
    <property type="match status" value="1"/>
</dbReference>
<dbReference type="Gene3D" id="3.90.190.10">
    <property type="entry name" value="Protein tyrosine phosphatase superfamily"/>
    <property type="match status" value="1"/>
</dbReference>
<dbReference type="SUPFAM" id="SSF49562">
    <property type="entry name" value="C2 domain (Calcium/lipid-binding domain, CaLB)"/>
    <property type="match status" value="1"/>
</dbReference>
<dbReference type="SMART" id="SM01326">
    <property type="entry name" value="PTEN_C2"/>
    <property type="match status" value="1"/>
</dbReference>
<feature type="compositionally biased region" description="Acidic residues" evidence="2">
    <location>
        <begin position="630"/>
        <end position="649"/>
    </location>
</feature>
<dbReference type="GO" id="GO:0016314">
    <property type="term" value="F:phosphatidylinositol-3,4,5-trisphosphate 3-phosphatase activity"/>
    <property type="evidence" value="ECO:0007669"/>
    <property type="project" value="TreeGrafter"/>
</dbReference>
<dbReference type="PROSITE" id="PS51182">
    <property type="entry name" value="C2_TENSIN"/>
    <property type="match status" value="1"/>
</dbReference>
<evidence type="ECO:0000256" key="1">
    <source>
        <dbReference type="ARBA" id="ARBA00022801"/>
    </source>
</evidence>
<evidence type="ECO:0008006" key="7">
    <source>
        <dbReference type="Google" id="ProtNLM"/>
    </source>
</evidence>
<feature type="compositionally biased region" description="Acidic residues" evidence="2">
    <location>
        <begin position="659"/>
        <end position="674"/>
    </location>
</feature>
<feature type="compositionally biased region" description="Polar residues" evidence="2">
    <location>
        <begin position="676"/>
        <end position="685"/>
    </location>
</feature>
<evidence type="ECO:0000313" key="5">
    <source>
        <dbReference type="EMBL" id="GFH52596.1"/>
    </source>
</evidence>
<protein>
    <recommendedName>
        <fullName evidence="7">Phosphatidylinositol-3,4,5-trisphosphate 3-phosphatase</fullName>
    </recommendedName>
</protein>
<evidence type="ECO:0000313" key="6">
    <source>
        <dbReference type="Proteomes" id="UP001054902"/>
    </source>
</evidence>
<reference evidence="5 6" key="1">
    <citation type="journal article" date="2021" name="Sci. Rep.">
        <title>The genome of the diatom Chaetoceros tenuissimus carries an ancient integrated fragment of an extant virus.</title>
        <authorList>
            <person name="Hongo Y."/>
            <person name="Kimura K."/>
            <person name="Takaki Y."/>
            <person name="Yoshida Y."/>
            <person name="Baba S."/>
            <person name="Kobayashi G."/>
            <person name="Nagasaki K."/>
            <person name="Hano T."/>
            <person name="Tomaru Y."/>
        </authorList>
    </citation>
    <scope>NUCLEOTIDE SEQUENCE [LARGE SCALE GENOMIC DNA]</scope>
    <source>
        <strain evidence="5 6">NIES-3715</strain>
    </source>
</reference>
<dbReference type="Proteomes" id="UP001054902">
    <property type="component" value="Unassembled WGS sequence"/>
</dbReference>
<keyword evidence="1" id="KW-0378">Hydrolase</keyword>
<dbReference type="EMBL" id="BLLK01000045">
    <property type="protein sequence ID" value="GFH52596.1"/>
    <property type="molecule type" value="Genomic_DNA"/>
</dbReference>
<dbReference type="CDD" id="cd14497">
    <property type="entry name" value="PTP_PTEN-like"/>
    <property type="match status" value="1"/>
</dbReference>
<dbReference type="InterPro" id="IPR029021">
    <property type="entry name" value="Prot-tyrosine_phosphatase-like"/>
</dbReference>
<dbReference type="PROSITE" id="PS51181">
    <property type="entry name" value="PPASE_TENSIN"/>
    <property type="match status" value="1"/>
</dbReference>